<protein>
    <submittedName>
        <fullName evidence="4">Uncharacterized protein</fullName>
    </submittedName>
</protein>
<feature type="compositionally biased region" description="Low complexity" evidence="1">
    <location>
        <begin position="71"/>
        <end position="91"/>
    </location>
</feature>
<evidence type="ECO:0000256" key="3">
    <source>
        <dbReference type="SAM" id="SignalP"/>
    </source>
</evidence>
<evidence type="ECO:0000256" key="1">
    <source>
        <dbReference type="SAM" id="MobiDB-lite"/>
    </source>
</evidence>
<reference evidence="5" key="1">
    <citation type="journal article" date="2019" name="Int. J. Syst. Evol. Microbiol.">
        <title>The Global Catalogue of Microorganisms (GCM) 10K type strain sequencing project: providing services to taxonomists for standard genome sequencing and annotation.</title>
        <authorList>
            <consortium name="The Broad Institute Genomics Platform"/>
            <consortium name="The Broad Institute Genome Sequencing Center for Infectious Disease"/>
            <person name="Wu L."/>
            <person name="Ma J."/>
        </authorList>
    </citation>
    <scope>NUCLEOTIDE SEQUENCE [LARGE SCALE GENOMIC DNA]</scope>
    <source>
        <strain evidence="5">JCM 10673</strain>
    </source>
</reference>
<feature type="signal peptide" evidence="3">
    <location>
        <begin position="1"/>
        <end position="29"/>
    </location>
</feature>
<organism evidence="4 5">
    <name type="scientific">Streptomyces thermoalcalitolerans</name>
    <dbReference type="NCBI Taxonomy" id="65605"/>
    <lineage>
        <taxon>Bacteria</taxon>
        <taxon>Bacillati</taxon>
        <taxon>Actinomycetota</taxon>
        <taxon>Actinomycetes</taxon>
        <taxon>Kitasatosporales</taxon>
        <taxon>Streptomycetaceae</taxon>
        <taxon>Streptomyces</taxon>
    </lineage>
</organism>
<keyword evidence="2" id="KW-1133">Transmembrane helix</keyword>
<keyword evidence="2" id="KW-0812">Transmembrane</keyword>
<name>A0ABP3YYM5_9ACTN</name>
<keyword evidence="5" id="KW-1185">Reference proteome</keyword>
<gene>
    <name evidence="4" type="ORF">GCM10009549_15900</name>
</gene>
<feature type="compositionally biased region" description="Polar residues" evidence="1">
    <location>
        <begin position="144"/>
        <end position="168"/>
    </location>
</feature>
<accession>A0ABP3YYM5</accession>
<feature type="compositionally biased region" description="Basic and acidic residues" evidence="1">
    <location>
        <begin position="104"/>
        <end position="114"/>
    </location>
</feature>
<dbReference type="Proteomes" id="UP001501005">
    <property type="component" value="Unassembled WGS sequence"/>
</dbReference>
<proteinExistence type="predicted"/>
<dbReference type="RefSeq" id="WP_344048370.1">
    <property type="nucleotide sequence ID" value="NZ_BAAAHG010000009.1"/>
</dbReference>
<evidence type="ECO:0000256" key="2">
    <source>
        <dbReference type="SAM" id="Phobius"/>
    </source>
</evidence>
<keyword evidence="2" id="KW-0472">Membrane</keyword>
<feature type="transmembrane region" description="Helical" evidence="2">
    <location>
        <begin position="227"/>
        <end position="248"/>
    </location>
</feature>
<sequence length="252" mass="25188">MRRTTARVLPVVVLTGLMAGGVAAPAAFADPAARVHWPHISRPGTGVLLPAADCGPNGGDACPTAAGPSEGALPGGVPAAPAPDLALPGAPQDSVPQNSVPRDAPTDDPLRDPLQDPAVRLPPRAAPSPGPSQGQVPRDPSASRAPSGTQDSGGPSRDNGSQEPSRGQASRDPGHDTAAGRTSSPDGGPRDIGASCADPSDRRCVDHAVRHGVRAGAGGAFTTSLPALVAGGLLIAAAFGAAVHRVWWWRRA</sequence>
<feature type="region of interest" description="Disordered" evidence="1">
    <location>
        <begin position="57"/>
        <end position="200"/>
    </location>
</feature>
<evidence type="ECO:0000313" key="4">
    <source>
        <dbReference type="EMBL" id="GAA0908615.1"/>
    </source>
</evidence>
<dbReference type="EMBL" id="BAAAHG010000009">
    <property type="protein sequence ID" value="GAA0908615.1"/>
    <property type="molecule type" value="Genomic_DNA"/>
</dbReference>
<keyword evidence="3" id="KW-0732">Signal</keyword>
<feature type="chain" id="PRO_5045981376" evidence="3">
    <location>
        <begin position="30"/>
        <end position="252"/>
    </location>
</feature>
<evidence type="ECO:0000313" key="5">
    <source>
        <dbReference type="Proteomes" id="UP001501005"/>
    </source>
</evidence>
<comment type="caution">
    <text evidence="4">The sequence shown here is derived from an EMBL/GenBank/DDBJ whole genome shotgun (WGS) entry which is preliminary data.</text>
</comment>